<feature type="transmembrane region" description="Helical" evidence="6">
    <location>
        <begin position="207"/>
        <end position="230"/>
    </location>
</feature>
<evidence type="ECO:0000256" key="1">
    <source>
        <dbReference type="ARBA" id="ARBA00004141"/>
    </source>
</evidence>
<feature type="transmembrane region" description="Helical" evidence="6">
    <location>
        <begin position="12"/>
        <end position="30"/>
    </location>
</feature>
<proteinExistence type="predicted"/>
<evidence type="ECO:0000259" key="7">
    <source>
        <dbReference type="Pfam" id="PF03600"/>
    </source>
</evidence>
<dbReference type="GO" id="GO:0005886">
    <property type="term" value="C:plasma membrane"/>
    <property type="evidence" value="ECO:0007669"/>
    <property type="project" value="TreeGrafter"/>
</dbReference>
<feature type="transmembrane region" description="Helical" evidence="6">
    <location>
        <begin position="168"/>
        <end position="187"/>
    </location>
</feature>
<evidence type="ECO:0000256" key="3">
    <source>
        <dbReference type="ARBA" id="ARBA00022692"/>
    </source>
</evidence>
<evidence type="ECO:0000256" key="4">
    <source>
        <dbReference type="ARBA" id="ARBA00022989"/>
    </source>
</evidence>
<evidence type="ECO:0000256" key="6">
    <source>
        <dbReference type="SAM" id="Phobius"/>
    </source>
</evidence>
<gene>
    <name evidence="8" type="ORF">ERS852407_05146</name>
</gene>
<feature type="transmembrane region" description="Helical" evidence="6">
    <location>
        <begin position="352"/>
        <end position="371"/>
    </location>
</feature>
<keyword evidence="3 6" id="KW-0812">Transmembrane</keyword>
<evidence type="ECO:0000313" key="9">
    <source>
        <dbReference type="Proteomes" id="UP000095651"/>
    </source>
</evidence>
<feature type="transmembrane region" description="Helical" evidence="6">
    <location>
        <begin position="36"/>
        <end position="55"/>
    </location>
</feature>
<keyword evidence="2" id="KW-0813">Transport</keyword>
<evidence type="ECO:0000256" key="2">
    <source>
        <dbReference type="ARBA" id="ARBA00022448"/>
    </source>
</evidence>
<reference evidence="8 9" key="1">
    <citation type="submission" date="2015-09" db="EMBL/GenBank/DDBJ databases">
        <authorList>
            <consortium name="Pathogen Informatics"/>
        </authorList>
    </citation>
    <scope>NUCLEOTIDE SEQUENCE [LARGE SCALE GENOMIC DNA]</scope>
    <source>
        <strain evidence="8 9">2789STDY5608850</strain>
    </source>
</reference>
<comment type="subcellular location">
    <subcellularLocation>
        <location evidence="1">Membrane</location>
        <topology evidence="1">Multi-pass membrane protein</topology>
    </subcellularLocation>
</comment>
<keyword evidence="4 6" id="KW-1133">Transmembrane helix</keyword>
<dbReference type="GO" id="GO:0022857">
    <property type="term" value="F:transmembrane transporter activity"/>
    <property type="evidence" value="ECO:0007669"/>
    <property type="project" value="UniProtKB-ARBA"/>
</dbReference>
<dbReference type="Proteomes" id="UP000095651">
    <property type="component" value="Unassembled WGS sequence"/>
</dbReference>
<organism evidence="8 9">
    <name type="scientific">Hungatella hathewayi</name>
    <dbReference type="NCBI Taxonomy" id="154046"/>
    <lineage>
        <taxon>Bacteria</taxon>
        <taxon>Bacillati</taxon>
        <taxon>Bacillota</taxon>
        <taxon>Clostridia</taxon>
        <taxon>Lachnospirales</taxon>
        <taxon>Lachnospiraceae</taxon>
        <taxon>Hungatella</taxon>
    </lineage>
</organism>
<dbReference type="RefSeq" id="WP_055659504.1">
    <property type="nucleotide sequence ID" value="NZ_CABIXC010000019.1"/>
</dbReference>
<name>A0A174KUM5_9FIRM</name>
<dbReference type="PANTHER" id="PTHR10283">
    <property type="entry name" value="SOLUTE CARRIER FAMILY 13 MEMBER"/>
    <property type="match status" value="1"/>
</dbReference>
<dbReference type="Pfam" id="PF03600">
    <property type="entry name" value="CitMHS"/>
    <property type="match status" value="1"/>
</dbReference>
<feature type="transmembrane region" description="Helical" evidence="6">
    <location>
        <begin position="265"/>
        <end position="288"/>
    </location>
</feature>
<keyword evidence="5 6" id="KW-0472">Membrane</keyword>
<protein>
    <submittedName>
        <fullName evidence="8">Anion transporter</fullName>
    </submittedName>
</protein>
<sequence>MSTSADKKKRIGWAVSILIPFIIAFIPVSGDFTESLKRFFMITLFMILIIAFELFPLLVSAILLPSLYIVSGIVPAATAFGSWSNTTVWMVLGGLIFSTVLDECGLLKRIAYFVIRKCGGTYGGVVYGCFVIGILLNLVTFCYGWVIAGALIFGVCKAMDLKPSRESSLVCFAGTIGCTGSTVFLYYPSYYSMIETSLQEFVPGYSMGMFTTFLYNGCFIIWCLLTLFILMKVYKTKKMDGKLNRKIFDEKYEQLGKMSKKEKKAVAMIVLLFAWLFSSNFTGLPAAYGFMTIPYLMFIPGIEIGDKEIIGRINFSMIFLVAACLGIGVVGASVGFGDFLTNIAVPFLSGKSVLVVCISFMLFGMIANFFMTPLAMLGGLSIPFAQIAVSLGINPVVACMILVYACEMLFLPYESNGNLIMYEYGMMPMKDFIKQEGLKTLIMFVGFLVVMYPLWNLFGLM</sequence>
<feature type="transmembrane region" description="Helical" evidence="6">
    <location>
        <begin position="125"/>
        <end position="156"/>
    </location>
</feature>
<feature type="domain" description="Citrate transporter-like" evidence="7">
    <location>
        <begin position="48"/>
        <end position="378"/>
    </location>
</feature>
<feature type="transmembrane region" description="Helical" evidence="6">
    <location>
        <begin position="437"/>
        <end position="455"/>
    </location>
</feature>
<dbReference type="EMBL" id="CYZE01000019">
    <property type="protein sequence ID" value="CUP15702.1"/>
    <property type="molecule type" value="Genomic_DNA"/>
</dbReference>
<feature type="transmembrane region" description="Helical" evidence="6">
    <location>
        <begin position="317"/>
        <end position="340"/>
    </location>
</feature>
<dbReference type="AlphaFoldDB" id="A0A174KUM5"/>
<dbReference type="InterPro" id="IPR004680">
    <property type="entry name" value="Cit_transptr-like_dom"/>
</dbReference>
<accession>A0A174KUM5</accession>
<feature type="transmembrane region" description="Helical" evidence="6">
    <location>
        <begin position="383"/>
        <end position="405"/>
    </location>
</feature>
<evidence type="ECO:0000313" key="8">
    <source>
        <dbReference type="EMBL" id="CUP15702.1"/>
    </source>
</evidence>
<evidence type="ECO:0000256" key="5">
    <source>
        <dbReference type="ARBA" id="ARBA00023136"/>
    </source>
</evidence>